<dbReference type="InParanoid" id="A0A2J6T054"/>
<evidence type="ECO:0000256" key="1">
    <source>
        <dbReference type="SAM" id="MobiDB-lite"/>
    </source>
</evidence>
<feature type="region of interest" description="Disordered" evidence="1">
    <location>
        <begin position="95"/>
        <end position="132"/>
    </location>
</feature>
<feature type="region of interest" description="Disordered" evidence="1">
    <location>
        <begin position="154"/>
        <end position="185"/>
    </location>
</feature>
<dbReference type="AlphaFoldDB" id="A0A2J6T054"/>
<dbReference type="Proteomes" id="UP000235371">
    <property type="component" value="Unassembled WGS sequence"/>
</dbReference>
<organism evidence="2 3">
    <name type="scientific">Hyaloscypha bicolor E</name>
    <dbReference type="NCBI Taxonomy" id="1095630"/>
    <lineage>
        <taxon>Eukaryota</taxon>
        <taxon>Fungi</taxon>
        <taxon>Dikarya</taxon>
        <taxon>Ascomycota</taxon>
        <taxon>Pezizomycotina</taxon>
        <taxon>Leotiomycetes</taxon>
        <taxon>Helotiales</taxon>
        <taxon>Hyaloscyphaceae</taxon>
        <taxon>Hyaloscypha</taxon>
        <taxon>Hyaloscypha bicolor</taxon>
    </lineage>
</organism>
<keyword evidence="3" id="KW-1185">Reference proteome</keyword>
<reference evidence="2 3" key="1">
    <citation type="submission" date="2016-04" db="EMBL/GenBank/DDBJ databases">
        <title>A degradative enzymes factory behind the ericoid mycorrhizal symbiosis.</title>
        <authorList>
            <consortium name="DOE Joint Genome Institute"/>
            <person name="Martino E."/>
            <person name="Morin E."/>
            <person name="Grelet G."/>
            <person name="Kuo A."/>
            <person name="Kohler A."/>
            <person name="Daghino S."/>
            <person name="Barry K."/>
            <person name="Choi C."/>
            <person name="Cichocki N."/>
            <person name="Clum A."/>
            <person name="Copeland A."/>
            <person name="Hainaut M."/>
            <person name="Haridas S."/>
            <person name="Labutti K."/>
            <person name="Lindquist E."/>
            <person name="Lipzen A."/>
            <person name="Khouja H.-R."/>
            <person name="Murat C."/>
            <person name="Ohm R."/>
            <person name="Olson A."/>
            <person name="Spatafora J."/>
            <person name="Veneault-Fourrey C."/>
            <person name="Henrissat B."/>
            <person name="Grigoriev I."/>
            <person name="Martin F."/>
            <person name="Perotto S."/>
        </authorList>
    </citation>
    <scope>NUCLEOTIDE SEQUENCE [LARGE SCALE GENOMIC DNA]</scope>
    <source>
        <strain evidence="2 3">E</strain>
    </source>
</reference>
<dbReference type="OrthoDB" id="3557539at2759"/>
<dbReference type="GeneID" id="36588964"/>
<proteinExistence type="predicted"/>
<name>A0A2J6T054_9HELO</name>
<gene>
    <name evidence="2" type="ORF">K444DRAFT_616248</name>
</gene>
<feature type="non-terminal residue" evidence="2">
    <location>
        <position position="249"/>
    </location>
</feature>
<evidence type="ECO:0000313" key="2">
    <source>
        <dbReference type="EMBL" id="PMD56416.1"/>
    </source>
</evidence>
<dbReference type="RefSeq" id="XP_024733320.1">
    <property type="nucleotide sequence ID" value="XM_024880887.1"/>
</dbReference>
<sequence length="249" mass="28448">MSDEIFPVLIELPDISPGEEESRIIHELGALWDFHPLQYLDNTCIQLALRELSWLHDEKWRLIERLNNCPFELRVLNDIGCLDIDRLSITGLHGHEQPARQPLTTRPGAYHLDENQSIGGNRPLEEKKSSRAKSQLDCYNKRWKEIQAQSAEVSTALSPSASPAIPWPKASPLHRNQFQAGPNAGNATAETLSWKWSTHAFFVEAFGLRPIVETDENNETMFSFTSDHDGWKSVERLKGLRRQMKLEKV</sequence>
<dbReference type="EMBL" id="KZ613848">
    <property type="protein sequence ID" value="PMD56416.1"/>
    <property type="molecule type" value="Genomic_DNA"/>
</dbReference>
<feature type="compositionally biased region" description="Polar residues" evidence="1">
    <location>
        <begin position="174"/>
        <end position="185"/>
    </location>
</feature>
<accession>A0A2J6T054</accession>
<evidence type="ECO:0000313" key="3">
    <source>
        <dbReference type="Proteomes" id="UP000235371"/>
    </source>
</evidence>
<protein>
    <submittedName>
        <fullName evidence="2">Uncharacterized protein</fullName>
    </submittedName>
</protein>